<dbReference type="GO" id="GO:0032259">
    <property type="term" value="P:methylation"/>
    <property type="evidence" value="ECO:0007669"/>
    <property type="project" value="UniProtKB-KW"/>
</dbReference>
<dbReference type="Proteomes" id="UP000324022">
    <property type="component" value="Unassembled WGS sequence"/>
</dbReference>
<sequence length="277" mass="30172">MSSQSGYHRSDNAEVYRSNASFVYSSAYTAAVLQLLGPKVGDRVVDLGCGSGELTIQVAHAVGATGSVLGIDASQDMIDKATTLLKASTSNLENLTFAAQDGHSAPLAEQHSAYDKVFSNAALHWMKRSPSLVLSNVFTMLKPGGRFAAELGGYMNCVGVRGHLHVALRKRGVDPEQFDPWFFPSVQEYTALLEEAGFAVESCELVPRMTPLPKQSGLKGWLKTFAGPFLNAIESEEERVQVIQEVEEAVRPDCYNANSGTWCVMYVRLRVLAHKPE</sequence>
<keyword evidence="2" id="KW-0808">Transferase</keyword>
<dbReference type="PANTHER" id="PTHR43861">
    <property type="entry name" value="TRANS-ACONITATE 2-METHYLTRANSFERASE-RELATED"/>
    <property type="match status" value="1"/>
</dbReference>
<gene>
    <name evidence="2" type="ORF">UTRI_10559_B</name>
</gene>
<dbReference type="SUPFAM" id="SSF53335">
    <property type="entry name" value="S-adenosyl-L-methionine-dependent methyltransferases"/>
    <property type="match status" value="1"/>
</dbReference>
<evidence type="ECO:0000313" key="2">
    <source>
        <dbReference type="EMBL" id="SPO27098.1"/>
    </source>
</evidence>
<dbReference type="Pfam" id="PF13847">
    <property type="entry name" value="Methyltransf_31"/>
    <property type="match status" value="1"/>
</dbReference>
<protein>
    <submittedName>
        <fullName evidence="2">Related to ERG6 - Delta(24)-sterol C-methyltransferase</fullName>
    </submittedName>
</protein>
<keyword evidence="3" id="KW-1185">Reference proteome</keyword>
<feature type="domain" description="Methyltransferase" evidence="1">
    <location>
        <begin position="40"/>
        <end position="150"/>
    </location>
</feature>
<name>A0A5C3E9J6_9BASI</name>
<keyword evidence="2" id="KW-0489">Methyltransferase</keyword>
<dbReference type="InterPro" id="IPR025714">
    <property type="entry name" value="Methyltranfer_dom"/>
</dbReference>
<dbReference type="GO" id="GO:0008168">
    <property type="term" value="F:methyltransferase activity"/>
    <property type="evidence" value="ECO:0007669"/>
    <property type="project" value="UniProtKB-KW"/>
</dbReference>
<evidence type="ECO:0000259" key="1">
    <source>
        <dbReference type="Pfam" id="PF13847"/>
    </source>
</evidence>
<proteinExistence type="predicted"/>
<dbReference type="OrthoDB" id="10017101at2759"/>
<evidence type="ECO:0000313" key="3">
    <source>
        <dbReference type="Proteomes" id="UP000324022"/>
    </source>
</evidence>
<dbReference type="AlphaFoldDB" id="A0A5C3E9J6"/>
<dbReference type="PANTHER" id="PTHR43861:SF1">
    <property type="entry name" value="TRANS-ACONITATE 2-METHYLTRANSFERASE"/>
    <property type="match status" value="1"/>
</dbReference>
<organism evidence="2 3">
    <name type="scientific">Ustilago trichophora</name>
    <dbReference type="NCBI Taxonomy" id="86804"/>
    <lineage>
        <taxon>Eukaryota</taxon>
        <taxon>Fungi</taxon>
        <taxon>Dikarya</taxon>
        <taxon>Basidiomycota</taxon>
        <taxon>Ustilaginomycotina</taxon>
        <taxon>Ustilaginomycetes</taxon>
        <taxon>Ustilaginales</taxon>
        <taxon>Ustilaginaceae</taxon>
        <taxon>Ustilago</taxon>
    </lineage>
</organism>
<dbReference type="EMBL" id="OOIN01000016">
    <property type="protein sequence ID" value="SPO27098.1"/>
    <property type="molecule type" value="Genomic_DNA"/>
</dbReference>
<dbReference type="Gene3D" id="3.40.50.150">
    <property type="entry name" value="Vaccinia Virus protein VP39"/>
    <property type="match status" value="1"/>
</dbReference>
<dbReference type="InterPro" id="IPR029063">
    <property type="entry name" value="SAM-dependent_MTases_sf"/>
</dbReference>
<accession>A0A5C3E9J6</accession>
<reference evidence="2 3" key="1">
    <citation type="submission" date="2018-03" db="EMBL/GenBank/DDBJ databases">
        <authorList>
            <person name="Guldener U."/>
        </authorList>
    </citation>
    <scope>NUCLEOTIDE SEQUENCE [LARGE SCALE GENOMIC DNA]</scope>
    <source>
        <strain evidence="2 3">NBRC100155</strain>
    </source>
</reference>
<dbReference type="CDD" id="cd02440">
    <property type="entry name" value="AdoMet_MTases"/>
    <property type="match status" value="1"/>
</dbReference>